<reference evidence="6 7" key="1">
    <citation type="journal article" date="2022" name="IScience">
        <title>An ultrasensitive nanofiber-based assay for enzymatic hydrolysis and deep-sea microbial degradation of cellulose.</title>
        <authorList>
            <person name="Tsudome M."/>
            <person name="Tachioka M."/>
            <person name="Miyazaki M."/>
            <person name="Uchimura K."/>
            <person name="Tsuda M."/>
            <person name="Takaki Y."/>
            <person name="Deguchi S."/>
        </authorList>
    </citation>
    <scope>NUCLEOTIDE SEQUENCE [LARGE SCALE GENOMIC DNA]</scope>
    <source>
        <strain evidence="6 7">GE09</strain>
    </source>
</reference>
<keyword evidence="7" id="KW-1185">Reference proteome</keyword>
<dbReference type="Proteomes" id="UP001320119">
    <property type="component" value="Chromosome"/>
</dbReference>
<evidence type="ECO:0000256" key="3">
    <source>
        <dbReference type="SAM" id="SignalP"/>
    </source>
</evidence>
<feature type="domain" description="CzcB-like barrel-sandwich hybrid" evidence="4">
    <location>
        <begin position="99"/>
        <end position="169"/>
    </location>
</feature>
<organism evidence="6 7">
    <name type="scientific">Marinagarivorans cellulosilyticus</name>
    <dbReference type="NCBI Taxonomy" id="2721545"/>
    <lineage>
        <taxon>Bacteria</taxon>
        <taxon>Pseudomonadati</taxon>
        <taxon>Pseudomonadota</taxon>
        <taxon>Gammaproteobacteria</taxon>
        <taxon>Cellvibrionales</taxon>
        <taxon>Cellvibrionaceae</taxon>
        <taxon>Marinagarivorans</taxon>
    </lineage>
</organism>
<evidence type="ECO:0000259" key="4">
    <source>
        <dbReference type="Pfam" id="PF25973"/>
    </source>
</evidence>
<dbReference type="RefSeq" id="WP_236983260.1">
    <property type="nucleotide sequence ID" value="NZ_AP023086.1"/>
</dbReference>
<dbReference type="InterPro" id="IPR051909">
    <property type="entry name" value="MFP_Cation_Efflux"/>
</dbReference>
<accession>A0AAN1WJF7</accession>
<dbReference type="InterPro" id="IPR058647">
    <property type="entry name" value="BSH_CzcB-like"/>
</dbReference>
<feature type="compositionally biased region" description="Basic and acidic residues" evidence="2">
    <location>
        <begin position="35"/>
        <end position="57"/>
    </location>
</feature>
<evidence type="ECO:0000259" key="5">
    <source>
        <dbReference type="Pfam" id="PF25975"/>
    </source>
</evidence>
<evidence type="ECO:0000256" key="2">
    <source>
        <dbReference type="SAM" id="MobiDB-lite"/>
    </source>
</evidence>
<dbReference type="CDD" id="cd06850">
    <property type="entry name" value="biotinyl_domain"/>
    <property type="match status" value="1"/>
</dbReference>
<name>A0AAN1WJF7_9GAMM</name>
<feature type="signal peptide" evidence="3">
    <location>
        <begin position="1"/>
        <end position="26"/>
    </location>
</feature>
<evidence type="ECO:0000313" key="7">
    <source>
        <dbReference type="Proteomes" id="UP001320119"/>
    </source>
</evidence>
<protein>
    <submittedName>
        <fullName evidence="6">Membrane fusion protein, cobalt-zinc-cadmium efflux system</fullName>
    </submittedName>
</protein>
<dbReference type="PANTHER" id="PTHR30097">
    <property type="entry name" value="CATION EFFLUX SYSTEM PROTEIN CUSB"/>
    <property type="match status" value="1"/>
</dbReference>
<evidence type="ECO:0000313" key="6">
    <source>
        <dbReference type="EMBL" id="BCD98725.1"/>
    </source>
</evidence>
<feature type="chain" id="PRO_5042990919" evidence="3">
    <location>
        <begin position="27"/>
        <end position="324"/>
    </location>
</feature>
<dbReference type="SUPFAM" id="SSF111369">
    <property type="entry name" value="HlyD-like secretion proteins"/>
    <property type="match status" value="1"/>
</dbReference>
<dbReference type="GO" id="GO:0015679">
    <property type="term" value="P:plasma membrane copper ion transport"/>
    <property type="evidence" value="ECO:0007669"/>
    <property type="project" value="TreeGrafter"/>
</dbReference>
<dbReference type="AlphaFoldDB" id="A0AAN1WJF7"/>
<dbReference type="KEGG" id="marq:MARGE09_P2926"/>
<dbReference type="Gene3D" id="2.40.420.20">
    <property type="match status" value="1"/>
</dbReference>
<dbReference type="EMBL" id="AP023086">
    <property type="protein sequence ID" value="BCD98725.1"/>
    <property type="molecule type" value="Genomic_DNA"/>
</dbReference>
<dbReference type="GO" id="GO:0046914">
    <property type="term" value="F:transition metal ion binding"/>
    <property type="evidence" value="ECO:0007669"/>
    <property type="project" value="TreeGrafter"/>
</dbReference>
<dbReference type="Pfam" id="PF25975">
    <property type="entry name" value="CzcB_C"/>
    <property type="match status" value="1"/>
</dbReference>
<dbReference type="PANTHER" id="PTHR30097:SF4">
    <property type="entry name" value="SLR6042 PROTEIN"/>
    <property type="match status" value="1"/>
</dbReference>
<gene>
    <name evidence="6" type="ORF">MARGE09_P2926</name>
</gene>
<dbReference type="GO" id="GO:0060003">
    <property type="term" value="P:copper ion export"/>
    <property type="evidence" value="ECO:0007669"/>
    <property type="project" value="TreeGrafter"/>
</dbReference>
<dbReference type="GO" id="GO:0030288">
    <property type="term" value="C:outer membrane-bounded periplasmic space"/>
    <property type="evidence" value="ECO:0007669"/>
    <property type="project" value="TreeGrafter"/>
</dbReference>
<sequence>MTQFLLSIKQITAVVCVGVFSLCTHATPLASGIEPHNDTHNKHEHHDEHGHEDDHGHVSKSHIAQAIADEVGITTSIAGPRTLQQSIKVYGELNSGPEQTSHVRARFSGVIDSVYATIGDNVKAGDLLAVVESNQSLKKFQIKAPISGTIIQRHANPGEVTQAQILFSITQLNSLWAELHIFPTQRSQIKKHAAVTITINNEQYQTNIAHILPSINKPFSIARAKVGNPSQHLSPSTMLEAAIYTNTIDVNVAVNKNALQSLEGQAGVFIKAGDAFTFRAVKTGQEDKSFIEISSGLAAGEEYVVGNSFLIKADIKKSEAEHNH</sequence>
<evidence type="ECO:0000256" key="1">
    <source>
        <dbReference type="ARBA" id="ARBA00022448"/>
    </source>
</evidence>
<keyword evidence="1" id="KW-0813">Transport</keyword>
<dbReference type="Pfam" id="PF25973">
    <property type="entry name" value="BSH_CzcB"/>
    <property type="match status" value="1"/>
</dbReference>
<proteinExistence type="predicted"/>
<keyword evidence="3" id="KW-0732">Signal</keyword>
<dbReference type="Gene3D" id="2.40.50.100">
    <property type="match status" value="1"/>
</dbReference>
<feature type="region of interest" description="Disordered" evidence="2">
    <location>
        <begin position="34"/>
        <end position="60"/>
    </location>
</feature>
<dbReference type="InterPro" id="IPR058649">
    <property type="entry name" value="CzcB_C"/>
</dbReference>
<feature type="domain" description="CzcB-like C-terminal circularly permuted SH3-like" evidence="5">
    <location>
        <begin position="252"/>
        <end position="312"/>
    </location>
</feature>